<comment type="caution">
    <text evidence="1">The sequence shown here is derived from an EMBL/GenBank/DDBJ whole genome shotgun (WGS) entry which is preliminary data.</text>
</comment>
<sequence>MSGQFNVTSHYSHVAANHRESFDLCISADHADISADLGVPCQFNVTADNHKIAANSPFQC</sequence>
<gene>
    <name evidence="1" type="ORF">F4148_07770</name>
</gene>
<proteinExistence type="predicted"/>
<protein>
    <submittedName>
        <fullName evidence="1">Uncharacterized protein</fullName>
    </submittedName>
</protein>
<reference evidence="1" key="1">
    <citation type="submission" date="2019-09" db="EMBL/GenBank/DDBJ databases">
        <title>Characterisation of the sponge microbiome using genome-centric metagenomics.</title>
        <authorList>
            <person name="Engelberts J.P."/>
            <person name="Robbins S.J."/>
            <person name="De Goeij J.M."/>
            <person name="Aranda M."/>
            <person name="Bell S.C."/>
            <person name="Webster N.S."/>
        </authorList>
    </citation>
    <scope>NUCLEOTIDE SEQUENCE</scope>
    <source>
        <strain evidence="1">SB0675_bin_29</strain>
    </source>
</reference>
<evidence type="ECO:0000313" key="1">
    <source>
        <dbReference type="EMBL" id="MYH61651.1"/>
    </source>
</evidence>
<organism evidence="1">
    <name type="scientific">Caldilineaceae bacterium SB0675_bin_29</name>
    <dbReference type="NCBI Taxonomy" id="2605266"/>
    <lineage>
        <taxon>Bacteria</taxon>
        <taxon>Bacillati</taxon>
        <taxon>Chloroflexota</taxon>
        <taxon>Caldilineae</taxon>
        <taxon>Caldilineales</taxon>
        <taxon>Caldilineaceae</taxon>
    </lineage>
</organism>
<accession>A0A6B1G0J3</accession>
<name>A0A6B1G0J3_9CHLR</name>
<dbReference type="EMBL" id="VYDA01000294">
    <property type="protein sequence ID" value="MYH61651.1"/>
    <property type="molecule type" value="Genomic_DNA"/>
</dbReference>
<dbReference type="AlphaFoldDB" id="A0A6B1G0J3"/>